<accession>A0A2S8BP64</accession>
<dbReference type="Proteomes" id="UP000238296">
    <property type="component" value="Unassembled WGS sequence"/>
</dbReference>
<dbReference type="EMBL" id="PPEA01000189">
    <property type="protein sequence ID" value="PQM48468.1"/>
    <property type="molecule type" value="Genomic_DNA"/>
</dbReference>
<dbReference type="AlphaFoldDB" id="A0A2S8BP64"/>
<evidence type="ECO:0000313" key="4">
    <source>
        <dbReference type="Proteomes" id="UP000238296"/>
    </source>
</evidence>
<dbReference type="SUPFAM" id="SSF140459">
    <property type="entry name" value="PE/PPE dimer-like"/>
    <property type="match status" value="1"/>
</dbReference>
<gene>
    <name evidence="3" type="ORF">C1Y40_01323</name>
</gene>
<comment type="similarity">
    <text evidence="1">Belongs to the mycobacterial PPE family.</text>
</comment>
<evidence type="ECO:0000256" key="1">
    <source>
        <dbReference type="ARBA" id="ARBA00010652"/>
    </source>
</evidence>
<reference evidence="3 4" key="1">
    <citation type="journal article" date="2017" name="Int. J. Syst. Evol. Microbiol.">
        <title>Mycobacterium talmoniae sp. nov., a slowly growing mycobacterium isolated from human respiratory samples.</title>
        <authorList>
            <person name="Davidson R.M."/>
            <person name="DeGroote M.A."/>
            <person name="Marola J.L."/>
            <person name="Buss S."/>
            <person name="Jones V."/>
            <person name="McNeil M.R."/>
            <person name="Freifeld A.G."/>
            <person name="Elaine Epperson L."/>
            <person name="Hasan N.A."/>
            <person name="Jackson M."/>
            <person name="Iwen P.C."/>
            <person name="Salfinger M."/>
            <person name="Strong M."/>
        </authorList>
    </citation>
    <scope>NUCLEOTIDE SEQUENCE [LARGE SCALE GENOMIC DNA]</scope>
    <source>
        <strain evidence="3 4">ATCC BAA-2683</strain>
    </source>
</reference>
<feature type="domain" description="PPE" evidence="2">
    <location>
        <begin position="2"/>
        <end position="61"/>
    </location>
</feature>
<dbReference type="PANTHER" id="PTHR46766">
    <property type="entry name" value="GLUTAMINE-RICH PROTEIN 2"/>
    <property type="match status" value="1"/>
</dbReference>
<organism evidence="3 4">
    <name type="scientific">Mycobacterium talmoniae</name>
    <dbReference type="NCBI Taxonomy" id="1858794"/>
    <lineage>
        <taxon>Bacteria</taxon>
        <taxon>Bacillati</taxon>
        <taxon>Actinomycetota</taxon>
        <taxon>Actinomycetes</taxon>
        <taxon>Mycobacteriales</taxon>
        <taxon>Mycobacteriaceae</taxon>
        <taxon>Mycobacterium</taxon>
    </lineage>
</organism>
<dbReference type="Gene3D" id="1.20.1260.20">
    <property type="entry name" value="PPE superfamily"/>
    <property type="match status" value="1"/>
</dbReference>
<sequence>MPPPAVATNRAQVAQLAATNIVGQNTPMIAQLEAQYAQMWAQDAAAMYGYAGQSAAASKVTPFTSPAQTTNAAGQALQSAAVTHAASTAAGTSAQNVSQAITQAPNALQSLATPAATTTSSSTSPFGSIWELLTGSSTPPTSLSGLLNAYSPFAGFFYNTEGCRTSVSVWATTSFRSPRPWD</sequence>
<protein>
    <submittedName>
        <fullName evidence="3">PPE family protein PPE26</fullName>
    </submittedName>
</protein>
<evidence type="ECO:0000313" key="3">
    <source>
        <dbReference type="EMBL" id="PQM48468.1"/>
    </source>
</evidence>
<dbReference type="InterPro" id="IPR000030">
    <property type="entry name" value="PPE_dom"/>
</dbReference>
<dbReference type="GO" id="GO:0052572">
    <property type="term" value="P:response to host immune response"/>
    <property type="evidence" value="ECO:0007669"/>
    <property type="project" value="TreeGrafter"/>
</dbReference>
<evidence type="ECO:0000259" key="2">
    <source>
        <dbReference type="Pfam" id="PF00823"/>
    </source>
</evidence>
<dbReference type="Pfam" id="PF00823">
    <property type="entry name" value="PPE"/>
    <property type="match status" value="1"/>
</dbReference>
<dbReference type="PANTHER" id="PTHR46766:SF1">
    <property type="entry name" value="GLUTAMINE-RICH PROTEIN 2"/>
    <property type="match status" value="1"/>
</dbReference>
<proteinExistence type="inferred from homology"/>
<comment type="caution">
    <text evidence="3">The sequence shown here is derived from an EMBL/GenBank/DDBJ whole genome shotgun (WGS) entry which is preliminary data.</text>
</comment>
<dbReference type="InterPro" id="IPR038332">
    <property type="entry name" value="PPE_sf"/>
</dbReference>
<name>A0A2S8BP64_9MYCO</name>